<dbReference type="InterPro" id="IPR036116">
    <property type="entry name" value="FN3_sf"/>
</dbReference>
<dbReference type="Gene3D" id="2.60.40.10">
    <property type="entry name" value="Immunoglobulins"/>
    <property type="match status" value="1"/>
</dbReference>
<gene>
    <name evidence="3" type="ORF">UFOVP1130_117</name>
</gene>
<evidence type="ECO:0000313" key="3">
    <source>
        <dbReference type="EMBL" id="CAB4185761.1"/>
    </source>
</evidence>
<name>A0A6J5QWK2_9CAUD</name>
<dbReference type="Pfam" id="PF00041">
    <property type="entry name" value="fn3"/>
    <property type="match status" value="1"/>
</dbReference>
<feature type="region of interest" description="Disordered" evidence="1">
    <location>
        <begin position="1"/>
        <end position="23"/>
    </location>
</feature>
<feature type="domain" description="Fibronectin type-III" evidence="2">
    <location>
        <begin position="41"/>
        <end position="135"/>
    </location>
</feature>
<feature type="compositionally biased region" description="Polar residues" evidence="1">
    <location>
        <begin position="1"/>
        <end position="12"/>
    </location>
</feature>
<reference evidence="3" key="1">
    <citation type="submission" date="2020-05" db="EMBL/GenBank/DDBJ databases">
        <authorList>
            <person name="Chiriac C."/>
            <person name="Salcher M."/>
            <person name="Ghai R."/>
            <person name="Kavagutti S V."/>
        </authorList>
    </citation>
    <scope>NUCLEOTIDE SEQUENCE</scope>
</reference>
<dbReference type="PROSITE" id="PS50853">
    <property type="entry name" value="FN3"/>
    <property type="match status" value="1"/>
</dbReference>
<proteinExistence type="predicted"/>
<sequence length="197" mass="20886">MPSFSRNTDGGTNISGGVLAPRSQRGNTNQVALYWDGVREPQNSPTSLSSTPDTTSVSIAFTAPTSDGGSTIINYEYSFNNTSWTALSPTDAVSPVTVDSLTVTTAYSVYLRAVNTVGSGPASLATTFNTLTPPPFFPPFFPPYFPPPFFPPPDFPPFFPPPDFPPPFFPPNFCPSCGNIGLCCGTCANVKGDYGCI</sequence>
<dbReference type="InterPro" id="IPR013783">
    <property type="entry name" value="Ig-like_fold"/>
</dbReference>
<dbReference type="SMART" id="SM00060">
    <property type="entry name" value="FN3"/>
    <property type="match status" value="1"/>
</dbReference>
<dbReference type="SUPFAM" id="SSF49265">
    <property type="entry name" value="Fibronectin type III"/>
    <property type="match status" value="1"/>
</dbReference>
<accession>A0A6J5QWK2</accession>
<dbReference type="InterPro" id="IPR003961">
    <property type="entry name" value="FN3_dom"/>
</dbReference>
<dbReference type="EMBL" id="LR797078">
    <property type="protein sequence ID" value="CAB4185761.1"/>
    <property type="molecule type" value="Genomic_DNA"/>
</dbReference>
<protein>
    <submittedName>
        <fullName evidence="3">Fibronectin type III</fullName>
    </submittedName>
</protein>
<evidence type="ECO:0000256" key="1">
    <source>
        <dbReference type="SAM" id="MobiDB-lite"/>
    </source>
</evidence>
<evidence type="ECO:0000259" key="2">
    <source>
        <dbReference type="PROSITE" id="PS50853"/>
    </source>
</evidence>
<organism evidence="3">
    <name type="scientific">uncultured Caudovirales phage</name>
    <dbReference type="NCBI Taxonomy" id="2100421"/>
    <lineage>
        <taxon>Viruses</taxon>
        <taxon>Duplodnaviria</taxon>
        <taxon>Heunggongvirae</taxon>
        <taxon>Uroviricota</taxon>
        <taxon>Caudoviricetes</taxon>
        <taxon>Peduoviridae</taxon>
        <taxon>Maltschvirus</taxon>
        <taxon>Maltschvirus maltsch</taxon>
    </lineage>
</organism>
<dbReference type="CDD" id="cd00063">
    <property type="entry name" value="FN3"/>
    <property type="match status" value="1"/>
</dbReference>